<feature type="coiled-coil region" evidence="1">
    <location>
        <begin position="512"/>
        <end position="539"/>
    </location>
</feature>
<organism evidence="2 3">
    <name type="scientific">Candidatus Criblamydia sequanensis CRIB-18</name>
    <dbReference type="NCBI Taxonomy" id="1437425"/>
    <lineage>
        <taxon>Bacteria</taxon>
        <taxon>Pseudomonadati</taxon>
        <taxon>Chlamydiota</taxon>
        <taxon>Chlamydiia</taxon>
        <taxon>Parachlamydiales</taxon>
        <taxon>Candidatus Criblamydiaceae</taxon>
        <taxon>Candidatus Criblamydia</taxon>
    </lineage>
</organism>
<evidence type="ECO:0000256" key="1">
    <source>
        <dbReference type="SAM" id="Coils"/>
    </source>
</evidence>
<dbReference type="OrthoDB" id="5660743at2"/>
<gene>
    <name evidence="2" type="ORF">CSEC_2225</name>
</gene>
<keyword evidence="3" id="KW-1185">Reference proteome</keyword>
<evidence type="ECO:0000313" key="3">
    <source>
        <dbReference type="Proteomes" id="UP000031552"/>
    </source>
</evidence>
<protein>
    <submittedName>
        <fullName evidence="2">Uncharacterized protein</fullName>
    </submittedName>
</protein>
<dbReference type="RefSeq" id="WP_041018589.1">
    <property type="nucleotide sequence ID" value="NZ_CCEJ010000012.1"/>
</dbReference>
<reference evidence="2" key="1">
    <citation type="submission" date="2013-12" db="EMBL/GenBank/DDBJ databases">
        <authorList>
            <person name="Linke B."/>
        </authorList>
    </citation>
    <scope>NUCLEOTIDE SEQUENCE [LARGE SCALE GENOMIC DNA]</scope>
    <source>
        <strain evidence="2">CRIB-18</strain>
    </source>
</reference>
<comment type="caution">
    <text evidence="2">The sequence shown here is derived from an EMBL/GenBank/DDBJ whole genome shotgun (WGS) entry which is preliminary data.</text>
</comment>
<dbReference type="AlphaFoldDB" id="A0A090D0Y9"/>
<name>A0A090D0Y9_9BACT</name>
<keyword evidence="1" id="KW-0175">Coiled coil</keyword>
<accession>A0A090D0Y9</accession>
<proteinExistence type="predicted"/>
<dbReference type="Proteomes" id="UP000031552">
    <property type="component" value="Unassembled WGS sequence"/>
</dbReference>
<sequence>MEISRSFVIGNANSSNQTELRKEVEATLDVIQNLAKDSLAGLSKQDEAELHKLESKLKKALSGDLSQKGIQKIQALITNSAVFIKEVINENPSLSIEGLEKWKALSKELQKAAIKEEPSLSELCKGENVVDGLNQVAVLNQYEDTTESGFENCGFHSLKNALIVQAKGELGDEIQQMLEDPKVFMAFYDSYCAPLLENLPKGKKDATLPLLRDAIKLAVQDKNPPFSLKTLIEALKSQDPPALLLISTSNGEETGDPLFLPIDVNDTAEYQKLIDFASKEGPSHLSCVLGNQQLGHWYVLHFEKDKEGNVKSFGLDSMTNDHDILGEFSSLAKMNSLLLKAFQNPDILQKAAYQPIDDLLSTRGSWVDSNGRVDSQESFKSLLDETPNPHFASENTPTGSNLERILATCHRAIQFLQANQLLDNDDYELQSKIADIDRLLTFYGQNLGSDPKYSLLNTDKATLDAHNKREALVDHIFDEAITFIEGKKHELNSYEYEQNLTLFTEMRNIYHKRKGLSSISREEDRLKELNQESKAKGIEDGFINGTTPSQIEGSVIARVSTLLSTYQQAKKTNSMNRFFKVVSQGDGCLTGRMGRVAAYKAELSGFGEVKEAIEREKVAQPPVYALQQFFEQRTDTDNDDAEPIADQINSFKIEDLNDETTLEEMASQFQIYCKGELSKSFRLFLVEQNIIKEDDPQKIDWAAALQKMIDLKEFRVWVESAKKQAIKSLLELQEMDLPRQ</sequence>
<evidence type="ECO:0000313" key="2">
    <source>
        <dbReference type="EMBL" id="CDR35031.1"/>
    </source>
</evidence>
<dbReference type="EMBL" id="CCEJ010000012">
    <property type="protein sequence ID" value="CDR35031.1"/>
    <property type="molecule type" value="Genomic_DNA"/>
</dbReference>
<reference evidence="2" key="2">
    <citation type="submission" date="2014-09" db="EMBL/GenBank/DDBJ databases">
        <title>Criblamydia sequanensis harbors a mega-plasmid encoding arsenite resistance.</title>
        <authorList>
            <person name="Bertelli C."/>
            <person name="Goesmann A."/>
            <person name="Greub G."/>
        </authorList>
    </citation>
    <scope>NUCLEOTIDE SEQUENCE [LARGE SCALE GENOMIC DNA]</scope>
    <source>
        <strain evidence="2">CRIB-18</strain>
    </source>
</reference>